<evidence type="ECO:0000256" key="1">
    <source>
        <dbReference type="ARBA" id="ARBA00004141"/>
    </source>
</evidence>
<proteinExistence type="inferred from homology"/>
<evidence type="ECO:0000313" key="10">
    <source>
        <dbReference type="EMBL" id="RLE14691.1"/>
    </source>
</evidence>
<evidence type="ECO:0000256" key="3">
    <source>
        <dbReference type="ARBA" id="ARBA00022448"/>
    </source>
</evidence>
<feature type="transmembrane region" description="Helical" evidence="9">
    <location>
        <begin position="220"/>
        <end position="244"/>
    </location>
</feature>
<dbReference type="GO" id="GO:0046961">
    <property type="term" value="F:proton-transporting ATPase activity, rotational mechanism"/>
    <property type="evidence" value="ECO:0007669"/>
    <property type="project" value="InterPro"/>
</dbReference>
<comment type="similarity">
    <text evidence="2">Belongs to the V-ATPase 116 kDa subunit family.</text>
</comment>
<evidence type="ECO:0000313" key="11">
    <source>
        <dbReference type="Proteomes" id="UP000280417"/>
    </source>
</evidence>
<gene>
    <name evidence="10" type="ORF">DRJ04_01935</name>
</gene>
<feature type="non-terminal residue" evidence="10">
    <location>
        <position position="1"/>
    </location>
</feature>
<keyword evidence="8" id="KW-0175">Coiled coil</keyword>
<feature type="coiled-coil region" evidence="8">
    <location>
        <begin position="48"/>
        <end position="78"/>
    </location>
</feature>
<protein>
    <submittedName>
        <fullName evidence="10">Uncharacterized protein</fullName>
    </submittedName>
</protein>
<keyword evidence="5 9" id="KW-1133">Transmembrane helix</keyword>
<evidence type="ECO:0000256" key="6">
    <source>
        <dbReference type="ARBA" id="ARBA00023065"/>
    </source>
</evidence>
<sequence length="504" mass="55440">LILEEAGRKVYVLLIFSRDQSPLAEKIFQEVKGEKVKLREDVAPSHRLKKIREKKEELEKKKREILKEAKNLAREKIKLMTVYDHLYDLLKEKKVHSDAGMSRYTFVLEGWIKKEEVPVLKNILKDFARVEAIIKKPTDKEKSQAPVAFSNTKIFKPFELVTELYGLPRYVEIDPTPFLAPFFALFLAFCLTDGGYGILLVLLSFLIPRKIQVGEGGGKLFSMLFISGLVTIVVGTVTGGIFGIELQSLPAWLAPLKKLALFNPMKEPMIFLALSLGIGIIHLITGIALEMGDNLRRGNIGAAFLDQFTWILLITGLLLVAVPFGKGFISGEGSSAGATGGIPLTLSPSQFLVLWKGMPFYSKAGAIFAVGGIITLFLFSGRTSKHIGKRLAKGAYEVYGIIQIFADVLSYSRLLALGLATSVIATVVNTIAGMAGGIPVLGPVAVAVILILGHIGNLLINTLSGFIHTARLQFVEFFTKVYEGGGRKFEPLRREGKYTIIREA</sequence>
<evidence type="ECO:0000256" key="7">
    <source>
        <dbReference type="ARBA" id="ARBA00023136"/>
    </source>
</evidence>
<accession>A0A662DK65</accession>
<dbReference type="InterPro" id="IPR002490">
    <property type="entry name" value="V-ATPase_116kDa_su"/>
</dbReference>
<keyword evidence="6" id="KW-0406">Ion transport</keyword>
<keyword evidence="3" id="KW-0813">Transport</keyword>
<dbReference type="GO" id="GO:0007035">
    <property type="term" value="P:vacuolar acidification"/>
    <property type="evidence" value="ECO:0007669"/>
    <property type="project" value="TreeGrafter"/>
</dbReference>
<dbReference type="AlphaFoldDB" id="A0A662DK65"/>
<evidence type="ECO:0000256" key="5">
    <source>
        <dbReference type="ARBA" id="ARBA00022989"/>
    </source>
</evidence>
<feature type="transmembrane region" description="Helical" evidence="9">
    <location>
        <begin position="301"/>
        <end position="324"/>
    </location>
</feature>
<evidence type="ECO:0000256" key="4">
    <source>
        <dbReference type="ARBA" id="ARBA00022692"/>
    </source>
</evidence>
<reference evidence="10 11" key="1">
    <citation type="submission" date="2018-06" db="EMBL/GenBank/DDBJ databases">
        <title>Extensive metabolic versatility and redundancy in microbially diverse, dynamic hydrothermal sediments.</title>
        <authorList>
            <person name="Dombrowski N."/>
            <person name="Teske A."/>
            <person name="Baker B.J."/>
        </authorList>
    </citation>
    <scope>NUCLEOTIDE SEQUENCE [LARGE SCALE GENOMIC DNA]</scope>
    <source>
        <strain evidence="10">B3_G15</strain>
    </source>
</reference>
<keyword evidence="4 9" id="KW-0812">Transmembrane</keyword>
<dbReference type="Pfam" id="PF01496">
    <property type="entry name" value="V_ATPase_I"/>
    <property type="match status" value="2"/>
</dbReference>
<evidence type="ECO:0000256" key="2">
    <source>
        <dbReference type="ARBA" id="ARBA00009904"/>
    </source>
</evidence>
<dbReference type="EMBL" id="QMQA01000033">
    <property type="protein sequence ID" value="RLE14691.1"/>
    <property type="molecule type" value="Genomic_DNA"/>
</dbReference>
<feature type="transmembrane region" description="Helical" evidence="9">
    <location>
        <begin position="414"/>
        <end position="434"/>
    </location>
</feature>
<comment type="caution">
    <text evidence="10">The sequence shown here is derived from an EMBL/GenBank/DDBJ whole genome shotgun (WGS) entry which is preliminary data.</text>
</comment>
<feature type="transmembrane region" description="Helical" evidence="9">
    <location>
        <begin position="178"/>
        <end position="208"/>
    </location>
</feature>
<dbReference type="GO" id="GO:0033179">
    <property type="term" value="C:proton-transporting V-type ATPase, V0 domain"/>
    <property type="evidence" value="ECO:0007669"/>
    <property type="project" value="InterPro"/>
</dbReference>
<evidence type="ECO:0000256" key="8">
    <source>
        <dbReference type="SAM" id="Coils"/>
    </source>
</evidence>
<keyword evidence="7 9" id="KW-0472">Membrane</keyword>
<dbReference type="PANTHER" id="PTHR11629:SF63">
    <property type="entry name" value="V-TYPE PROTON ATPASE SUBUNIT A"/>
    <property type="match status" value="1"/>
</dbReference>
<dbReference type="GO" id="GO:0016471">
    <property type="term" value="C:vacuolar proton-transporting V-type ATPase complex"/>
    <property type="evidence" value="ECO:0007669"/>
    <property type="project" value="TreeGrafter"/>
</dbReference>
<dbReference type="GO" id="GO:0051117">
    <property type="term" value="F:ATPase binding"/>
    <property type="evidence" value="ECO:0007669"/>
    <property type="project" value="TreeGrafter"/>
</dbReference>
<evidence type="ECO:0000256" key="9">
    <source>
        <dbReference type="SAM" id="Phobius"/>
    </source>
</evidence>
<organism evidence="10 11">
    <name type="scientific">Aerophobetes bacterium</name>
    <dbReference type="NCBI Taxonomy" id="2030807"/>
    <lineage>
        <taxon>Bacteria</taxon>
        <taxon>Candidatus Aerophobota</taxon>
    </lineage>
</organism>
<feature type="transmembrane region" description="Helical" evidence="9">
    <location>
        <begin position="440"/>
        <end position="460"/>
    </location>
</feature>
<dbReference type="Gene3D" id="3.30.70.2170">
    <property type="match status" value="1"/>
</dbReference>
<name>A0A662DK65_UNCAE</name>
<dbReference type="Gene3D" id="1.20.1460.20">
    <property type="match status" value="1"/>
</dbReference>
<feature type="transmembrane region" description="Helical" evidence="9">
    <location>
        <begin position="360"/>
        <end position="380"/>
    </location>
</feature>
<dbReference type="PANTHER" id="PTHR11629">
    <property type="entry name" value="VACUOLAR PROTON ATPASES"/>
    <property type="match status" value="1"/>
</dbReference>
<comment type="subcellular location">
    <subcellularLocation>
        <location evidence="1">Membrane</location>
        <topology evidence="1">Multi-pass membrane protein</topology>
    </subcellularLocation>
</comment>
<feature type="transmembrane region" description="Helical" evidence="9">
    <location>
        <begin position="269"/>
        <end position="289"/>
    </location>
</feature>
<dbReference type="Proteomes" id="UP000280417">
    <property type="component" value="Unassembled WGS sequence"/>
</dbReference>